<dbReference type="EMBL" id="PGCJ01000047">
    <property type="protein sequence ID" value="PLW54342.1"/>
    <property type="molecule type" value="Genomic_DNA"/>
</dbReference>
<accession>A0A2N5VWK8</accession>
<dbReference type="InterPro" id="IPR015943">
    <property type="entry name" value="WD40/YVTN_repeat-like_dom_sf"/>
</dbReference>
<keyword evidence="1" id="KW-0853">WD repeat</keyword>
<proteinExistence type="predicted"/>
<reference evidence="3 4" key="1">
    <citation type="submission" date="2017-11" db="EMBL/GenBank/DDBJ databases">
        <title>De novo assembly and phasing of dikaryotic genomes from two isolates of Puccinia coronata f. sp. avenae, the causal agent of oat crown rust.</title>
        <authorList>
            <person name="Miller M.E."/>
            <person name="Zhang Y."/>
            <person name="Omidvar V."/>
            <person name="Sperschneider J."/>
            <person name="Schwessinger B."/>
            <person name="Raley C."/>
            <person name="Palmer J.M."/>
            <person name="Garnica D."/>
            <person name="Upadhyaya N."/>
            <person name="Rathjen J."/>
            <person name="Taylor J.M."/>
            <person name="Park R.F."/>
            <person name="Dodds P.N."/>
            <person name="Hirsch C.D."/>
            <person name="Kianian S.F."/>
            <person name="Figueroa M."/>
        </authorList>
    </citation>
    <scope>NUCLEOTIDE SEQUENCE [LARGE SCALE GENOMIC DNA]</scope>
    <source>
        <strain evidence="3">12NC29</strain>
    </source>
</reference>
<protein>
    <submittedName>
        <fullName evidence="3">Uncharacterized protein</fullName>
    </submittedName>
</protein>
<evidence type="ECO:0000313" key="4">
    <source>
        <dbReference type="Proteomes" id="UP000235388"/>
    </source>
</evidence>
<dbReference type="Gene3D" id="2.130.10.10">
    <property type="entry name" value="YVTN repeat-like/Quinoprotein amine dehydrogenase"/>
    <property type="match status" value="1"/>
</dbReference>
<dbReference type="InterPro" id="IPR001680">
    <property type="entry name" value="WD40_rpt"/>
</dbReference>
<name>A0A2N5VWK8_9BASI</name>
<evidence type="ECO:0000313" key="3">
    <source>
        <dbReference type="EMBL" id="PLW54342.1"/>
    </source>
</evidence>
<gene>
    <name evidence="3" type="ORF">PCANC_04950</name>
    <name evidence="2" type="ORF">PCANC_23568</name>
</gene>
<evidence type="ECO:0000313" key="2">
    <source>
        <dbReference type="EMBL" id="PLW10886.1"/>
    </source>
</evidence>
<dbReference type="AlphaFoldDB" id="A0A2N5VWK8"/>
<feature type="repeat" description="WD" evidence="1">
    <location>
        <begin position="79"/>
        <end position="110"/>
    </location>
</feature>
<dbReference type="PROSITE" id="PS50082">
    <property type="entry name" value="WD_REPEATS_2"/>
    <property type="match status" value="1"/>
</dbReference>
<organism evidence="3 4">
    <name type="scientific">Puccinia coronata f. sp. avenae</name>
    <dbReference type="NCBI Taxonomy" id="200324"/>
    <lineage>
        <taxon>Eukaryota</taxon>
        <taxon>Fungi</taxon>
        <taxon>Dikarya</taxon>
        <taxon>Basidiomycota</taxon>
        <taxon>Pucciniomycotina</taxon>
        <taxon>Pucciniomycetes</taxon>
        <taxon>Pucciniales</taxon>
        <taxon>Pucciniaceae</taxon>
        <taxon>Puccinia</taxon>
    </lineage>
</organism>
<dbReference type="Proteomes" id="UP000235388">
    <property type="component" value="Unassembled WGS sequence"/>
</dbReference>
<dbReference type="EMBL" id="PGCJ01001042">
    <property type="protein sequence ID" value="PLW10886.1"/>
    <property type="molecule type" value="Genomic_DNA"/>
</dbReference>
<evidence type="ECO:0000256" key="1">
    <source>
        <dbReference type="PROSITE-ProRule" id="PRU00221"/>
    </source>
</evidence>
<sequence length="142" mass="15455">MPATATGSIWRMTGHLHCVYSYNFSLIGTLLVAGSFVKSVSGTSLQENSSVTSLATASLSHALAAQSLPKVALATWTIIAFTPNLRHLVNCLLDSTIRIWDYKSKKGIDVKSYMYRPTPTFLPPLDPTKIPASRSALFINPK</sequence>
<comment type="caution">
    <text evidence="3">The sequence shown here is derived from an EMBL/GenBank/DDBJ whole genome shotgun (WGS) entry which is preliminary data.</text>
</comment>
<dbReference type="STRING" id="200324.A0A2N5VWK8"/>
<keyword evidence="4" id="KW-1185">Reference proteome</keyword>
<dbReference type="SUPFAM" id="SSF50978">
    <property type="entry name" value="WD40 repeat-like"/>
    <property type="match status" value="1"/>
</dbReference>
<dbReference type="InterPro" id="IPR036322">
    <property type="entry name" value="WD40_repeat_dom_sf"/>
</dbReference>